<gene>
    <name evidence="3" type="ORF">AAAT34_12015</name>
</gene>
<dbReference type="Pfam" id="PF03235">
    <property type="entry name" value="GmrSD_N"/>
    <property type="match status" value="1"/>
</dbReference>
<evidence type="ECO:0000259" key="2">
    <source>
        <dbReference type="Pfam" id="PF25202"/>
    </source>
</evidence>
<protein>
    <submittedName>
        <fullName evidence="3">DUF262 domain-containing protein</fullName>
    </submittedName>
</protein>
<feature type="domain" description="GmrSD restriction endonucleases N-terminal" evidence="1">
    <location>
        <begin position="17"/>
        <end position="179"/>
    </location>
</feature>
<dbReference type="Proteomes" id="UP001487296">
    <property type="component" value="Unassembled WGS sequence"/>
</dbReference>
<dbReference type="InterPro" id="IPR004919">
    <property type="entry name" value="GmrSD_N"/>
</dbReference>
<organism evidence="3 4">
    <name type="scientific">Hallella faecis</name>
    <dbReference type="NCBI Taxonomy" id="2841596"/>
    <lineage>
        <taxon>Bacteria</taxon>
        <taxon>Pseudomonadati</taxon>
        <taxon>Bacteroidota</taxon>
        <taxon>Bacteroidia</taxon>
        <taxon>Bacteroidales</taxon>
        <taxon>Prevotellaceae</taxon>
        <taxon>Hallella</taxon>
    </lineage>
</organism>
<dbReference type="InterPro" id="IPR057156">
    <property type="entry name" value="DUF7834"/>
</dbReference>
<comment type="caution">
    <text evidence="3">The sequence shown here is derived from an EMBL/GenBank/DDBJ whole genome shotgun (WGS) entry which is preliminary data.</text>
</comment>
<feature type="domain" description="DUF7834" evidence="2">
    <location>
        <begin position="190"/>
        <end position="229"/>
    </location>
</feature>
<evidence type="ECO:0000313" key="4">
    <source>
        <dbReference type="Proteomes" id="UP001487296"/>
    </source>
</evidence>
<name>A0ABV1FTJ9_9BACT</name>
<dbReference type="RefSeq" id="WP_215760837.1">
    <property type="nucleotide sequence ID" value="NZ_JAHKBE010000081.1"/>
</dbReference>
<reference evidence="3 4" key="1">
    <citation type="submission" date="2024-04" db="EMBL/GenBank/DDBJ databases">
        <title>Human intestinal bacterial collection.</title>
        <authorList>
            <person name="Pauvert C."/>
            <person name="Hitch T.C.A."/>
            <person name="Clavel T."/>
        </authorList>
    </citation>
    <scope>NUCLEOTIDE SEQUENCE [LARGE SCALE GENOMIC DNA]</scope>
    <source>
        <strain evidence="3 4">CLA-AA-H145</strain>
    </source>
</reference>
<dbReference type="PANTHER" id="PTHR35149:SF2">
    <property type="entry name" value="DUF262 DOMAIN-CONTAINING PROTEIN"/>
    <property type="match status" value="1"/>
</dbReference>
<sequence>MKKNKIEIISVSNCLRKNLSIPEYQRPYKWGVQNITDLLLDIEHAISENRLYTDFKYRVGTIILHEVNNNLHIVDGQQRIISLTLLNHYLDAKFDNSILSTKFTDNTTLKHINENYHCIKEWFSLRTQDEKTAFINAMKDILEVVIIYVDKESEAFQLFDSQNTRGRALDPHDLLKAYHLREMQGNTYDMEYAVNKWEEKDMAKIRELFCDYLFPIWNWSRGRKTWEFTLSLQKNATQSHKC</sequence>
<dbReference type="EMBL" id="JBBNFP010000077">
    <property type="protein sequence ID" value="MEQ2487761.1"/>
    <property type="molecule type" value="Genomic_DNA"/>
</dbReference>
<dbReference type="PANTHER" id="PTHR35149">
    <property type="entry name" value="SLL5132 PROTEIN"/>
    <property type="match status" value="1"/>
</dbReference>
<proteinExistence type="predicted"/>
<keyword evidence="4" id="KW-1185">Reference proteome</keyword>
<dbReference type="Pfam" id="PF25202">
    <property type="entry name" value="DUF7834"/>
    <property type="match status" value="1"/>
</dbReference>
<evidence type="ECO:0000313" key="3">
    <source>
        <dbReference type="EMBL" id="MEQ2487761.1"/>
    </source>
</evidence>
<accession>A0ABV1FTJ9</accession>
<evidence type="ECO:0000259" key="1">
    <source>
        <dbReference type="Pfam" id="PF03235"/>
    </source>
</evidence>